<dbReference type="EMBL" id="UGSO01000001">
    <property type="protein sequence ID" value="SUB15059.1"/>
    <property type="molecule type" value="Genomic_DNA"/>
</dbReference>
<evidence type="ECO:0000313" key="3">
    <source>
        <dbReference type="Proteomes" id="UP000254640"/>
    </source>
</evidence>
<keyword evidence="1" id="KW-0732">Signal</keyword>
<dbReference type="AlphaFoldDB" id="A0A379AC13"/>
<accession>A0A379AC13</accession>
<dbReference type="Proteomes" id="UP000254640">
    <property type="component" value="Unassembled WGS sequence"/>
</dbReference>
<proteinExistence type="predicted"/>
<protein>
    <submittedName>
        <fullName evidence="2">Uncharacterized protein</fullName>
    </submittedName>
</protein>
<sequence length="77" mass="8202">MVLWRSCLTIACGLPLLTGSISAWSLPTSTFQVTASIVAGCVISGTNTGVFGTLNFGTPVWRGGEYRQRQLSAEHLD</sequence>
<gene>
    <name evidence="2" type="ORF">NCTC9381_00924</name>
</gene>
<keyword evidence="3" id="KW-1185">Reference proteome</keyword>
<evidence type="ECO:0000256" key="1">
    <source>
        <dbReference type="SAM" id="SignalP"/>
    </source>
</evidence>
<feature type="chain" id="PRO_5016581945" evidence="1">
    <location>
        <begin position="24"/>
        <end position="77"/>
    </location>
</feature>
<reference evidence="2 3" key="1">
    <citation type="submission" date="2018-06" db="EMBL/GenBank/DDBJ databases">
        <authorList>
            <consortium name="Pathogen Informatics"/>
            <person name="Doyle S."/>
        </authorList>
    </citation>
    <scope>NUCLEOTIDE SEQUENCE [LARGE SCALE GENOMIC DNA]</scope>
    <source>
        <strain evidence="2 3">NCTC9381</strain>
    </source>
</reference>
<organism evidence="2 3">
    <name type="scientific">Enterobacter agglomerans</name>
    <name type="common">Erwinia herbicola</name>
    <name type="synonym">Pantoea agglomerans</name>
    <dbReference type="NCBI Taxonomy" id="549"/>
    <lineage>
        <taxon>Bacteria</taxon>
        <taxon>Pseudomonadati</taxon>
        <taxon>Pseudomonadota</taxon>
        <taxon>Gammaproteobacteria</taxon>
        <taxon>Enterobacterales</taxon>
        <taxon>Erwiniaceae</taxon>
        <taxon>Pantoea</taxon>
        <taxon>Pantoea agglomerans group</taxon>
    </lineage>
</organism>
<name>A0A379AC13_ENTAG</name>
<evidence type="ECO:0000313" key="2">
    <source>
        <dbReference type="EMBL" id="SUB15059.1"/>
    </source>
</evidence>
<feature type="signal peptide" evidence="1">
    <location>
        <begin position="1"/>
        <end position="23"/>
    </location>
</feature>